<evidence type="ECO:0000256" key="1">
    <source>
        <dbReference type="ARBA" id="ARBA00004141"/>
    </source>
</evidence>
<dbReference type="SUPFAM" id="SSF103473">
    <property type="entry name" value="MFS general substrate transporter"/>
    <property type="match status" value="1"/>
</dbReference>
<protein>
    <submittedName>
        <fullName evidence="8">Chromaffin granule amine transporter-like</fullName>
    </submittedName>
</protein>
<dbReference type="OrthoDB" id="5086884at2759"/>
<evidence type="ECO:0000313" key="9">
    <source>
        <dbReference type="Proteomes" id="UP000192247"/>
    </source>
</evidence>
<dbReference type="PANTHER" id="PTHR23506">
    <property type="entry name" value="GH10249P"/>
    <property type="match status" value="1"/>
</dbReference>
<dbReference type="GO" id="GO:0005335">
    <property type="term" value="F:serotonin:sodium:chloride symporter activity"/>
    <property type="evidence" value="ECO:0007669"/>
    <property type="project" value="TreeGrafter"/>
</dbReference>
<evidence type="ECO:0000256" key="6">
    <source>
        <dbReference type="SAM" id="Phobius"/>
    </source>
</evidence>
<dbReference type="PANTHER" id="PTHR23506:SF4">
    <property type="entry name" value="PORTABELLA"/>
    <property type="match status" value="1"/>
</dbReference>
<evidence type="ECO:0000259" key="7">
    <source>
        <dbReference type="PROSITE" id="PS50850"/>
    </source>
</evidence>
<evidence type="ECO:0000313" key="8">
    <source>
        <dbReference type="EMBL" id="OQR79832.1"/>
    </source>
</evidence>
<comment type="caution">
    <text evidence="8">The sequence shown here is derived from an EMBL/GenBank/DDBJ whole genome shotgun (WGS) entry which is preliminary data.</text>
</comment>
<dbReference type="PROSITE" id="PS50850">
    <property type="entry name" value="MFS"/>
    <property type="match status" value="1"/>
</dbReference>
<feature type="transmembrane region" description="Helical" evidence="6">
    <location>
        <begin position="21"/>
        <end position="42"/>
    </location>
</feature>
<evidence type="ECO:0000256" key="2">
    <source>
        <dbReference type="ARBA" id="ARBA00022448"/>
    </source>
</evidence>
<feature type="domain" description="Major facilitator superfamily (MFS) profile" evidence="7">
    <location>
        <begin position="72"/>
        <end position="217"/>
    </location>
</feature>
<keyword evidence="2" id="KW-0813">Transport</keyword>
<keyword evidence="5 6" id="KW-0472">Membrane</keyword>
<feature type="non-terminal residue" evidence="8">
    <location>
        <position position="217"/>
    </location>
</feature>
<keyword evidence="3 6" id="KW-0812">Transmembrane</keyword>
<feature type="transmembrane region" description="Helical" evidence="6">
    <location>
        <begin position="115"/>
        <end position="137"/>
    </location>
</feature>
<reference evidence="8 9" key="1">
    <citation type="journal article" date="2017" name="Gigascience">
        <title>Draft genome of the honey bee ectoparasitic mite, Tropilaelaps mercedesae, is shaped by the parasitic life history.</title>
        <authorList>
            <person name="Dong X."/>
            <person name="Armstrong S.D."/>
            <person name="Xia D."/>
            <person name="Makepeace B.L."/>
            <person name="Darby A.C."/>
            <person name="Kadowaki T."/>
        </authorList>
    </citation>
    <scope>NUCLEOTIDE SEQUENCE [LARGE SCALE GENOMIC DNA]</scope>
    <source>
        <strain evidence="8">Wuxi-XJTLU</strain>
    </source>
</reference>
<sequence>MWIGNMIHERISSKALELRRSSGCLFFIVYSALYIDNVLLAAAVPVLPDFLSCINGFGNYTMARSTSTSDASSVVPIVKSTLHSINKSFIVDRTLDSITSSICATEDDLAAETAAYISAAKAFIQLLATPLVGLIVSKRGHRTVLSWAVCLLAVSCLVLCVASGTWHIILAKLLHGLASAGVAISALSSIAERYNDNEKLRTKIISRGMAAVAMGVL</sequence>
<dbReference type="InterPro" id="IPR020846">
    <property type="entry name" value="MFS_dom"/>
</dbReference>
<dbReference type="InterPro" id="IPR050930">
    <property type="entry name" value="MFS_Vesicular_Transporter"/>
</dbReference>
<dbReference type="STRING" id="418985.A0A1V9Y271"/>
<dbReference type="GO" id="GO:0043195">
    <property type="term" value="C:terminal bouton"/>
    <property type="evidence" value="ECO:0007669"/>
    <property type="project" value="TreeGrafter"/>
</dbReference>
<name>A0A1V9Y271_9ACAR</name>
<dbReference type="AlphaFoldDB" id="A0A1V9Y271"/>
<dbReference type="GO" id="GO:0015842">
    <property type="term" value="P:aminergic neurotransmitter loading into synaptic vesicle"/>
    <property type="evidence" value="ECO:0007669"/>
    <property type="project" value="TreeGrafter"/>
</dbReference>
<gene>
    <name evidence="8" type="ORF">BIW11_05458</name>
</gene>
<comment type="subcellular location">
    <subcellularLocation>
        <location evidence="1">Membrane</location>
        <topology evidence="1">Multi-pass membrane protein</topology>
    </subcellularLocation>
</comment>
<dbReference type="InterPro" id="IPR011701">
    <property type="entry name" value="MFS"/>
</dbReference>
<dbReference type="InParanoid" id="A0A1V9Y271"/>
<feature type="transmembrane region" description="Helical" evidence="6">
    <location>
        <begin position="144"/>
        <end position="167"/>
    </location>
</feature>
<dbReference type="Gene3D" id="1.20.1250.20">
    <property type="entry name" value="MFS general substrate transporter like domains"/>
    <property type="match status" value="1"/>
</dbReference>
<evidence type="ECO:0000256" key="4">
    <source>
        <dbReference type="ARBA" id="ARBA00022989"/>
    </source>
</evidence>
<evidence type="ECO:0000256" key="5">
    <source>
        <dbReference type="ARBA" id="ARBA00023136"/>
    </source>
</evidence>
<dbReference type="Pfam" id="PF07690">
    <property type="entry name" value="MFS_1"/>
    <property type="match status" value="1"/>
</dbReference>
<evidence type="ECO:0000256" key="3">
    <source>
        <dbReference type="ARBA" id="ARBA00022692"/>
    </source>
</evidence>
<keyword evidence="9" id="KW-1185">Reference proteome</keyword>
<organism evidence="8 9">
    <name type="scientific">Tropilaelaps mercedesae</name>
    <dbReference type="NCBI Taxonomy" id="418985"/>
    <lineage>
        <taxon>Eukaryota</taxon>
        <taxon>Metazoa</taxon>
        <taxon>Ecdysozoa</taxon>
        <taxon>Arthropoda</taxon>
        <taxon>Chelicerata</taxon>
        <taxon>Arachnida</taxon>
        <taxon>Acari</taxon>
        <taxon>Parasitiformes</taxon>
        <taxon>Mesostigmata</taxon>
        <taxon>Gamasina</taxon>
        <taxon>Dermanyssoidea</taxon>
        <taxon>Laelapidae</taxon>
        <taxon>Tropilaelaps</taxon>
    </lineage>
</organism>
<keyword evidence="4 6" id="KW-1133">Transmembrane helix</keyword>
<accession>A0A1V9Y271</accession>
<dbReference type="Proteomes" id="UP000192247">
    <property type="component" value="Unassembled WGS sequence"/>
</dbReference>
<proteinExistence type="predicted"/>
<dbReference type="GO" id="GO:0030672">
    <property type="term" value="C:synaptic vesicle membrane"/>
    <property type="evidence" value="ECO:0007669"/>
    <property type="project" value="TreeGrafter"/>
</dbReference>
<feature type="transmembrane region" description="Helical" evidence="6">
    <location>
        <begin position="173"/>
        <end position="191"/>
    </location>
</feature>
<dbReference type="InterPro" id="IPR036259">
    <property type="entry name" value="MFS_trans_sf"/>
</dbReference>
<dbReference type="EMBL" id="MNPL01000635">
    <property type="protein sequence ID" value="OQR79832.1"/>
    <property type="molecule type" value="Genomic_DNA"/>
</dbReference>